<evidence type="ECO:0000313" key="2">
    <source>
        <dbReference type="EMBL" id="KAJ1177237.1"/>
    </source>
</evidence>
<evidence type="ECO:0000256" key="1">
    <source>
        <dbReference type="SAM" id="MobiDB-lite"/>
    </source>
</evidence>
<reference evidence="2" key="1">
    <citation type="journal article" date="2022" name="bioRxiv">
        <title>Sequencing and chromosome-scale assembly of the giantPleurodeles waltlgenome.</title>
        <authorList>
            <person name="Brown T."/>
            <person name="Elewa A."/>
            <person name="Iarovenko S."/>
            <person name="Subramanian E."/>
            <person name="Araus A.J."/>
            <person name="Petzold A."/>
            <person name="Susuki M."/>
            <person name="Suzuki K.-i.T."/>
            <person name="Hayashi T."/>
            <person name="Toyoda A."/>
            <person name="Oliveira C."/>
            <person name="Osipova E."/>
            <person name="Leigh N.D."/>
            <person name="Simon A."/>
            <person name="Yun M.H."/>
        </authorList>
    </citation>
    <scope>NUCLEOTIDE SEQUENCE</scope>
    <source>
        <strain evidence="2">20211129_DDA</strain>
        <tissue evidence="2">Liver</tissue>
    </source>
</reference>
<dbReference type="AlphaFoldDB" id="A0AAV7TKT9"/>
<proteinExistence type="predicted"/>
<gene>
    <name evidence="2" type="ORF">NDU88_002498</name>
</gene>
<dbReference type="Proteomes" id="UP001066276">
    <property type="component" value="Chromosome 3_2"/>
</dbReference>
<evidence type="ECO:0000313" key="3">
    <source>
        <dbReference type="Proteomes" id="UP001066276"/>
    </source>
</evidence>
<feature type="compositionally biased region" description="Polar residues" evidence="1">
    <location>
        <begin position="106"/>
        <end position="125"/>
    </location>
</feature>
<feature type="region of interest" description="Disordered" evidence="1">
    <location>
        <begin position="96"/>
        <end position="125"/>
    </location>
</feature>
<keyword evidence="3" id="KW-1185">Reference proteome</keyword>
<name>A0AAV7TKT9_PLEWA</name>
<protein>
    <submittedName>
        <fullName evidence="2">Uncharacterized protein</fullName>
    </submittedName>
</protein>
<organism evidence="2 3">
    <name type="scientific">Pleurodeles waltl</name>
    <name type="common">Iberian ribbed newt</name>
    <dbReference type="NCBI Taxonomy" id="8319"/>
    <lineage>
        <taxon>Eukaryota</taxon>
        <taxon>Metazoa</taxon>
        <taxon>Chordata</taxon>
        <taxon>Craniata</taxon>
        <taxon>Vertebrata</taxon>
        <taxon>Euteleostomi</taxon>
        <taxon>Amphibia</taxon>
        <taxon>Batrachia</taxon>
        <taxon>Caudata</taxon>
        <taxon>Salamandroidea</taxon>
        <taxon>Salamandridae</taxon>
        <taxon>Pleurodelinae</taxon>
        <taxon>Pleurodeles</taxon>
    </lineage>
</organism>
<comment type="caution">
    <text evidence="2">The sequence shown here is derived from an EMBL/GenBank/DDBJ whole genome shotgun (WGS) entry which is preliminary data.</text>
</comment>
<dbReference type="EMBL" id="JANPWB010000006">
    <property type="protein sequence ID" value="KAJ1177237.1"/>
    <property type="molecule type" value="Genomic_DNA"/>
</dbReference>
<sequence>MKLLRGTAWLRRGVRPLRQRRRSEDRAPSRRHAAGGFPRGGGCLACCRTVRTRCAPEDRGECCPAGDERAVGDRAARAVGGWKTVVPNKRAGALNSRAEAGHSAISAVSHQSTAKRPTQGGRTQS</sequence>
<accession>A0AAV7TKT9</accession>